<reference evidence="1 2" key="1">
    <citation type="submission" date="2018-05" db="EMBL/GenBank/DDBJ databases">
        <title>Novel Campyloabacter and Helicobacter Species and Strains.</title>
        <authorList>
            <person name="Mannion A.J."/>
            <person name="Shen Z."/>
            <person name="Fox J.G."/>
        </authorList>
    </citation>
    <scope>NUCLEOTIDE SEQUENCE [LARGE SCALE GENOMIC DNA]</scope>
    <source>
        <strain evidence="2">MIT10-5678</strain>
    </source>
</reference>
<protein>
    <recommendedName>
        <fullName evidence="3">Thioredoxin reductase</fullName>
    </recommendedName>
</protein>
<dbReference type="RefSeq" id="WP_137624358.1">
    <property type="nucleotide sequence ID" value="NZ_NXLY01000014.1"/>
</dbReference>
<evidence type="ECO:0000313" key="2">
    <source>
        <dbReference type="Proteomes" id="UP000309584"/>
    </source>
</evidence>
<name>A0ABY2TM17_9BACT</name>
<organism evidence="1 2">
    <name type="scientific">Campylobacter taeniopygiae</name>
    <dbReference type="NCBI Taxonomy" id="2510188"/>
    <lineage>
        <taxon>Bacteria</taxon>
        <taxon>Pseudomonadati</taxon>
        <taxon>Campylobacterota</taxon>
        <taxon>Epsilonproteobacteria</taxon>
        <taxon>Campylobacterales</taxon>
        <taxon>Campylobacteraceae</taxon>
        <taxon>Campylobacter</taxon>
    </lineage>
</organism>
<proteinExistence type="predicted"/>
<comment type="caution">
    <text evidence="1">The sequence shown here is derived from an EMBL/GenBank/DDBJ whole genome shotgun (WGS) entry which is preliminary data.</text>
</comment>
<keyword evidence="2" id="KW-1185">Reference proteome</keyword>
<evidence type="ECO:0000313" key="1">
    <source>
        <dbReference type="EMBL" id="TKX33504.1"/>
    </source>
</evidence>
<gene>
    <name evidence="1" type="ORF">CQA75_07330</name>
</gene>
<dbReference type="Proteomes" id="UP000309584">
    <property type="component" value="Unassembled WGS sequence"/>
</dbReference>
<sequence length="435" mass="50485">SGLVCTPVDLNDSALVRPKRPKEKRFIDAYKEGVKDYEEASRLDYKGYDLFQKAIKNLSYAYEQGKDYKAGLVLAELGYSKDYFRAIIGKLDQDEKNEALLDKLIDEFLKANYRSIRIYNELIDKYDLGDAYWGLYVYSRKIEDTVFDDRFYFAQLKDSSKKLYEDAFKHGAYGAFSAKANAIYSNLIAGEYQLCLGILGNKQAFYDAAIQLSDSGLKSRGFQALWLGAQLGDEKCLERLYRPLYGIHENPLKQQIIKNFAKHPPYDKYGMLPFLDELISTEWIIDPNEYNFIYDIDNDVVTAMLRGIDKGKYKDPRDVDSTPESRWEFDQEIDAYKEGSAISYSYDIPNHWSETDVETYLEELYLQAKLAALTPPQGYPNAPRYYSPERLEFIYKKHKLDAKLDPRIPAIYRANFPEELRAKIRAYAKEHGIKE</sequence>
<accession>A0ABY2TM17</accession>
<feature type="non-terminal residue" evidence="1">
    <location>
        <position position="1"/>
    </location>
</feature>
<evidence type="ECO:0008006" key="3">
    <source>
        <dbReference type="Google" id="ProtNLM"/>
    </source>
</evidence>
<dbReference type="EMBL" id="NXLY01000014">
    <property type="protein sequence ID" value="TKX33504.1"/>
    <property type="molecule type" value="Genomic_DNA"/>
</dbReference>